<name>A0ABZ2SWJ2_9ENTE</name>
<evidence type="ECO:0008006" key="4">
    <source>
        <dbReference type="Google" id="ProtNLM"/>
    </source>
</evidence>
<accession>A0ABZ2SWJ2</accession>
<feature type="compositionally biased region" description="Polar residues" evidence="1">
    <location>
        <begin position="150"/>
        <end position="164"/>
    </location>
</feature>
<feature type="region of interest" description="Disordered" evidence="1">
    <location>
        <begin position="143"/>
        <end position="172"/>
    </location>
</feature>
<keyword evidence="3" id="KW-1185">Reference proteome</keyword>
<evidence type="ECO:0000256" key="1">
    <source>
        <dbReference type="SAM" id="MobiDB-lite"/>
    </source>
</evidence>
<organism evidence="2 3">
    <name type="scientific">Candidatus Enterococcus mangumiae</name>
    <dbReference type="NCBI Taxonomy" id="2230878"/>
    <lineage>
        <taxon>Bacteria</taxon>
        <taxon>Bacillati</taxon>
        <taxon>Bacillota</taxon>
        <taxon>Bacilli</taxon>
        <taxon>Lactobacillales</taxon>
        <taxon>Enterococcaceae</taxon>
        <taxon>Enterococcus</taxon>
    </lineage>
</organism>
<sequence length="172" mass="18143">MFNVNSNRGHFIAPFTTTSATPSESAWLELGAGIEDISDSSADSTSERFFYDGEHSNAVNRVTVAYDISGVYASTDPAQKLIADMKLKTGVGRKVWHRIVSSDGTKQWVGHATVTDIVAGSGAAEVEEAFGCTITFNMTPVEGTPGSGGSNSEAALNSTSVSNKANKKEETK</sequence>
<gene>
    <name evidence="2" type="ORF">DOK79_001066</name>
</gene>
<dbReference type="EMBL" id="CP147250">
    <property type="protein sequence ID" value="WYJ79526.1"/>
    <property type="molecule type" value="Genomic_DNA"/>
</dbReference>
<protein>
    <recommendedName>
        <fullName evidence="4">Phage tail protein</fullName>
    </recommendedName>
</protein>
<reference evidence="2 3" key="1">
    <citation type="submission" date="2024-03" db="EMBL/GenBank/DDBJ databases">
        <title>The Genome Sequence of Enterococcus sp. DIV1094.</title>
        <authorList>
            <consortium name="The Broad Institute Genomics Platform"/>
            <consortium name="The Broad Institute Microbial Omics Core"/>
            <consortium name="The Broad Institute Genomic Center for Infectious Diseases"/>
            <person name="Earl A."/>
            <person name="Manson A."/>
            <person name="Gilmore M."/>
            <person name="Schwartman J."/>
            <person name="Shea T."/>
            <person name="Abouelleil A."/>
            <person name="Cao P."/>
            <person name="Chapman S."/>
            <person name="Cusick C."/>
            <person name="Young S."/>
            <person name="Neafsey D."/>
            <person name="Nusbaum C."/>
            <person name="Birren B."/>
        </authorList>
    </citation>
    <scope>NUCLEOTIDE SEQUENCE [LARGE SCALE GENOMIC DNA]</scope>
    <source>
        <strain evidence="2 3">DIV1094</strain>
    </source>
</reference>
<evidence type="ECO:0000313" key="2">
    <source>
        <dbReference type="EMBL" id="WYJ79526.1"/>
    </source>
</evidence>
<dbReference type="NCBIfam" id="NF047353">
    <property type="entry name" value="tube_lmo2291"/>
    <property type="match status" value="1"/>
</dbReference>
<dbReference type="RefSeq" id="WP_206854799.1">
    <property type="nucleotide sequence ID" value="NZ_CP147250.1"/>
</dbReference>
<dbReference type="Proteomes" id="UP000664360">
    <property type="component" value="Chromosome"/>
</dbReference>
<evidence type="ECO:0000313" key="3">
    <source>
        <dbReference type="Proteomes" id="UP000664360"/>
    </source>
</evidence>
<proteinExistence type="predicted"/>